<gene>
    <name evidence="2" type="ORF">Mco01_70400</name>
</gene>
<dbReference type="EMBL" id="BOOC01000050">
    <property type="protein sequence ID" value="GIH44040.1"/>
    <property type="molecule type" value="Genomic_DNA"/>
</dbReference>
<feature type="region of interest" description="Disordered" evidence="1">
    <location>
        <begin position="127"/>
        <end position="163"/>
    </location>
</feature>
<accession>A0ABQ4GAG3</accession>
<evidence type="ECO:0000256" key="1">
    <source>
        <dbReference type="SAM" id="MobiDB-lite"/>
    </source>
</evidence>
<dbReference type="Proteomes" id="UP000603904">
    <property type="component" value="Unassembled WGS sequence"/>
</dbReference>
<proteinExistence type="predicted"/>
<dbReference type="Pfam" id="PF20199">
    <property type="entry name" value="RepSA"/>
    <property type="match status" value="1"/>
</dbReference>
<protein>
    <submittedName>
        <fullName evidence="2">Uncharacterized protein</fullName>
    </submittedName>
</protein>
<comment type="caution">
    <text evidence="2">The sequence shown here is derived from an EMBL/GenBank/DDBJ whole genome shotgun (WGS) entry which is preliminary data.</text>
</comment>
<keyword evidence="3" id="KW-1185">Reference proteome</keyword>
<evidence type="ECO:0000313" key="3">
    <source>
        <dbReference type="Proteomes" id="UP000603904"/>
    </source>
</evidence>
<feature type="region of interest" description="Disordered" evidence="1">
    <location>
        <begin position="199"/>
        <end position="233"/>
    </location>
</feature>
<organism evidence="2 3">
    <name type="scientific">Microbispora corallina</name>
    <dbReference type="NCBI Taxonomy" id="83302"/>
    <lineage>
        <taxon>Bacteria</taxon>
        <taxon>Bacillati</taxon>
        <taxon>Actinomycetota</taxon>
        <taxon>Actinomycetes</taxon>
        <taxon>Streptosporangiales</taxon>
        <taxon>Streptosporangiaceae</taxon>
        <taxon>Microbispora</taxon>
    </lineage>
</organism>
<dbReference type="InterPro" id="IPR046828">
    <property type="entry name" value="RepSA"/>
</dbReference>
<feature type="compositionally biased region" description="Low complexity" evidence="1">
    <location>
        <begin position="206"/>
        <end position="217"/>
    </location>
</feature>
<reference evidence="2 3" key="1">
    <citation type="submission" date="2021-01" db="EMBL/GenBank/DDBJ databases">
        <title>Whole genome shotgun sequence of Microbispora corallina NBRC 16416.</title>
        <authorList>
            <person name="Komaki H."/>
            <person name="Tamura T."/>
        </authorList>
    </citation>
    <scope>NUCLEOTIDE SEQUENCE [LARGE SCALE GENOMIC DNA]</scope>
    <source>
        <strain evidence="2 3">NBRC 16416</strain>
    </source>
</reference>
<sequence length="233" mass="25682">MAQPLAREVVEEIAKQYGVCIRPVPLRRQDILTGQAEVIDVPCGATLESKCPPCAKRNRQLRRAQCREGWHLDHEPVNLPDNPDEYQRHLVELRADAQAWRDEVEKASGDTTDLDAAIEDLDEEINAAGMRGNALGRTSDKRTRSTKRRQDGPGSAQAADDQDHPWAYLHRLGRQDLPAVDVRNPDAAVLWAATRGCAPRPRPLRLRAGGPRRPALLKTGGPLRAEPSPGGGI</sequence>
<name>A0ABQ4GAG3_9ACTN</name>
<evidence type="ECO:0000313" key="2">
    <source>
        <dbReference type="EMBL" id="GIH44040.1"/>
    </source>
</evidence>
<feature type="compositionally biased region" description="Basic and acidic residues" evidence="1">
    <location>
        <begin position="138"/>
        <end position="151"/>
    </location>
</feature>